<dbReference type="PANTHER" id="PTHR33670">
    <property type="entry name" value="SPLICING FACTOR, PROLINE- AND GLUTAMINE-RICH-LIKE"/>
    <property type="match status" value="1"/>
</dbReference>
<evidence type="ECO:0000256" key="1">
    <source>
        <dbReference type="SAM" id="MobiDB-lite"/>
    </source>
</evidence>
<dbReference type="STRING" id="4097.A0A1S3YXG9"/>
<gene>
    <name evidence="3" type="primary">LOC107780720</name>
</gene>
<reference evidence="3" key="2">
    <citation type="submission" date="2025-08" db="UniProtKB">
        <authorList>
            <consortium name="RefSeq"/>
        </authorList>
    </citation>
    <scope>IDENTIFICATION</scope>
    <source>
        <tissue evidence="3">Leaf</tissue>
    </source>
</reference>
<dbReference type="PANTHER" id="PTHR33670:SF11">
    <property type="match status" value="1"/>
</dbReference>
<dbReference type="OrthoDB" id="770116at2759"/>
<dbReference type="RefSeq" id="XP_016456780.1">
    <property type="nucleotide sequence ID" value="XM_016601294.1"/>
</dbReference>
<dbReference type="Proteomes" id="UP000790787">
    <property type="component" value="Chromosome 14"/>
</dbReference>
<name>A0A1S3YXG9_TOBAC</name>
<dbReference type="GeneID" id="107780720"/>
<protein>
    <submittedName>
        <fullName evidence="3">Uncharacterized protein LOC107780720</fullName>
    </submittedName>
</protein>
<keyword evidence="2" id="KW-1185">Reference proteome</keyword>
<dbReference type="KEGG" id="nta:107780720"/>
<evidence type="ECO:0000313" key="3">
    <source>
        <dbReference type="RefSeq" id="XP_016456780.1"/>
    </source>
</evidence>
<reference evidence="2" key="1">
    <citation type="journal article" date="2014" name="Nat. Commun.">
        <title>The tobacco genome sequence and its comparison with those of tomato and potato.</title>
        <authorList>
            <person name="Sierro N."/>
            <person name="Battey J.N."/>
            <person name="Ouadi S."/>
            <person name="Bakaher N."/>
            <person name="Bovet L."/>
            <person name="Willig A."/>
            <person name="Goepfert S."/>
            <person name="Peitsch M.C."/>
            <person name="Ivanov N.V."/>
        </authorList>
    </citation>
    <scope>NUCLEOTIDE SEQUENCE [LARGE SCALE GENOMIC DNA]</scope>
</reference>
<organism evidence="2 3">
    <name type="scientific">Nicotiana tabacum</name>
    <name type="common">Common tobacco</name>
    <dbReference type="NCBI Taxonomy" id="4097"/>
    <lineage>
        <taxon>Eukaryota</taxon>
        <taxon>Viridiplantae</taxon>
        <taxon>Streptophyta</taxon>
        <taxon>Embryophyta</taxon>
        <taxon>Tracheophyta</taxon>
        <taxon>Spermatophyta</taxon>
        <taxon>Magnoliopsida</taxon>
        <taxon>eudicotyledons</taxon>
        <taxon>Gunneridae</taxon>
        <taxon>Pentapetalae</taxon>
        <taxon>asterids</taxon>
        <taxon>lamiids</taxon>
        <taxon>Solanales</taxon>
        <taxon>Solanaceae</taxon>
        <taxon>Nicotianoideae</taxon>
        <taxon>Nicotianeae</taxon>
        <taxon>Nicotiana</taxon>
    </lineage>
</organism>
<dbReference type="PaxDb" id="4097-A0A1S3YXG9"/>
<dbReference type="OMA" id="YNNHVAA"/>
<feature type="region of interest" description="Disordered" evidence="1">
    <location>
        <begin position="47"/>
        <end position="71"/>
    </location>
</feature>
<dbReference type="AlphaFoldDB" id="A0A1S3YXG9"/>
<proteinExistence type="predicted"/>
<sequence>MGTEVLRPQNCLREPQPATVFHRRKTGNGYYNNYGYRKPVVRTEKKKLNNKSQNQNQNHSEPLISRRSSAEGGKVTGYVTILRRGESLDSLNPKIGSGKKKSELTVYGTGRLGPEQPGMVPKQIRVGFSPADMYAGSAAFSNSPSPRSLPLPSFFNNSKKQVEFKSFDDFATRDLRRLLRLE</sequence>
<accession>A0A1S3YXG9</accession>
<evidence type="ECO:0000313" key="2">
    <source>
        <dbReference type="Proteomes" id="UP000790787"/>
    </source>
</evidence>